<keyword evidence="5 12" id="KW-0812">Transmembrane</keyword>
<keyword evidence="6" id="KW-0378">Hydrolase</keyword>
<feature type="domain" description="Histone deacetylase" evidence="13">
    <location>
        <begin position="39"/>
        <end position="343"/>
    </location>
</feature>
<evidence type="ECO:0000259" key="13">
    <source>
        <dbReference type="Pfam" id="PF00850"/>
    </source>
</evidence>
<evidence type="ECO:0000259" key="14">
    <source>
        <dbReference type="Pfam" id="PF01490"/>
    </source>
</evidence>
<dbReference type="InterPro" id="IPR013057">
    <property type="entry name" value="AA_transpt_TM"/>
</dbReference>
<dbReference type="PANTHER" id="PTHR10625:SF6">
    <property type="entry name" value="HISTONE DEACETYLASE"/>
    <property type="match status" value="1"/>
</dbReference>
<dbReference type="PaxDb" id="65489-OBART01G20930.1"/>
<feature type="transmembrane region" description="Helical" evidence="12">
    <location>
        <begin position="650"/>
        <end position="676"/>
    </location>
</feature>
<sequence>MAGGGGNSLPSPSCGDDKKRRVCYYYDPGISTVDYGEGHVMVPHRVTMAHNLVAAYGMLGDMRRLRTAPATAAELADFHDEGYLALLQDLTPDGCGGDDGVGDTARARGIYAVEGKGGGRGVDNPVFDRLWDYCLRYSGGSLAAARALGSGTADIAINWSGGMHHACRGGARGFCYVNDIVLAIRELLAHFRRVLYVDIDVHHGDGVQAAFEASNRVMTVSFHQHGGGFFPGSGAVADVGKKGPGRYCALNVPVSVGIGDEEYHRLFEPIMARVMEVFQPEAVVLQCGADSLAGDRLGELNLTTRGHAQCVSFIRSFNLPLLLLGGGGYTINHVASCWCNETAVAIGKEIPDDIPKHGFDVFYKNQEYKLHYKLQTKHLHRNRNTANSIDGIRMAAMENLSKLKLEAAASVQFEERRHRSIDVGDLYYDPREQEEEEESPMARLHRKLYFEPTGDQESLYTKHRAGGFTKPSASTPATSWTAACASIAELPSQGRWLSLALFTKPYASTPATSWTAACASIAELPDIGHLTFSGYGLTAIGLVIFVILLGDNLDKLLPGTVVEILGYQVHGKQLFVLAAATVILPTTWLKNLSVLAYLGGQAGLVGCAERVAHRPQPLLRLLRRLWRLPDRLLLNEVQEGFSYTLLKCIYVLYLIVLLISSVMCSLNYTVTTVLGYLSYGEDVQVKVTLNLPTGKLYTKITILTTLITPLAKYTLVIQPITMAIEDKLSATMAAVADNRNNGLTRVLTSSRRCQHDGAGVHFALLRLPHVVHRVLAERRRCHVVPVPELPQDLHAPRRSCPLRGGGDRWDTGHWSVHHHHWHLHLPSPDYRHILIGHLWVWWRPTSLHDRGRDSDDDDFRDRDYDVAALANNLSQAFRYVIYNNDDMEENQGTLERDDEVLF</sequence>
<comment type="subcellular location">
    <subcellularLocation>
        <location evidence="2">Membrane</location>
    </subcellularLocation>
</comment>
<dbReference type="AlphaFoldDB" id="A0A0D3EQM2"/>
<dbReference type="eggNOG" id="KOG2073">
    <property type="taxonomic scope" value="Eukaryota"/>
</dbReference>
<dbReference type="PRINTS" id="PR01271">
    <property type="entry name" value="HISDACETLASE"/>
</dbReference>
<keyword evidence="8" id="KW-0813">Transport</keyword>
<dbReference type="EnsemblPlants" id="OBART01G20930.1">
    <property type="protein sequence ID" value="OBART01G20930.1"/>
    <property type="gene ID" value="OBART01G20930"/>
</dbReference>
<organism evidence="15">
    <name type="scientific">Oryza barthii</name>
    <dbReference type="NCBI Taxonomy" id="65489"/>
    <lineage>
        <taxon>Eukaryota</taxon>
        <taxon>Viridiplantae</taxon>
        <taxon>Streptophyta</taxon>
        <taxon>Embryophyta</taxon>
        <taxon>Tracheophyta</taxon>
        <taxon>Spermatophyta</taxon>
        <taxon>Magnoliopsida</taxon>
        <taxon>Liliopsida</taxon>
        <taxon>Poales</taxon>
        <taxon>Poaceae</taxon>
        <taxon>BOP clade</taxon>
        <taxon>Oryzoideae</taxon>
        <taxon>Oryzeae</taxon>
        <taxon>Oryzinae</taxon>
        <taxon>Oryza</taxon>
    </lineage>
</organism>
<reference evidence="15" key="2">
    <citation type="submission" date="2015-03" db="UniProtKB">
        <authorList>
            <consortium name="EnsemblPlants"/>
        </authorList>
    </citation>
    <scope>IDENTIFICATION</scope>
</reference>
<dbReference type="GO" id="GO:0005634">
    <property type="term" value="C:nucleus"/>
    <property type="evidence" value="ECO:0007669"/>
    <property type="project" value="TreeGrafter"/>
</dbReference>
<dbReference type="STRING" id="65489.A0A0D3EQM2"/>
<evidence type="ECO:0000256" key="2">
    <source>
        <dbReference type="ARBA" id="ARBA00004370"/>
    </source>
</evidence>
<comment type="cofactor">
    <cofactor evidence="1">
        <name>Zn(2+)</name>
        <dbReference type="ChEBI" id="CHEBI:29105"/>
    </cofactor>
</comment>
<dbReference type="EC" id="3.5.1.98" evidence="4"/>
<feature type="domain" description="Amino acid transporter transmembrane" evidence="14">
    <location>
        <begin position="656"/>
        <end position="735"/>
    </location>
</feature>
<dbReference type="InterPro" id="IPR003084">
    <property type="entry name" value="HDAC_I/II"/>
</dbReference>
<dbReference type="InterPro" id="IPR023801">
    <property type="entry name" value="His_deacetylse_dom"/>
</dbReference>
<evidence type="ECO:0000313" key="16">
    <source>
        <dbReference type="Proteomes" id="UP000026960"/>
    </source>
</evidence>
<dbReference type="CDD" id="cd09991">
    <property type="entry name" value="HDAC_classI"/>
    <property type="match status" value="1"/>
</dbReference>
<dbReference type="FunFam" id="3.40.800.20:FF:000023">
    <property type="entry name" value="Histone deacetylase"/>
    <property type="match status" value="1"/>
</dbReference>
<dbReference type="Pfam" id="PF00850">
    <property type="entry name" value="Hist_deacetyl"/>
    <property type="match status" value="1"/>
</dbReference>
<evidence type="ECO:0000256" key="5">
    <source>
        <dbReference type="ARBA" id="ARBA00022692"/>
    </source>
</evidence>
<evidence type="ECO:0000256" key="4">
    <source>
        <dbReference type="ARBA" id="ARBA00012111"/>
    </source>
</evidence>
<keyword evidence="16" id="KW-1185">Reference proteome</keyword>
<dbReference type="PANTHER" id="PTHR10625">
    <property type="entry name" value="HISTONE DEACETYLASE HDAC1-RELATED"/>
    <property type="match status" value="1"/>
</dbReference>
<evidence type="ECO:0000256" key="11">
    <source>
        <dbReference type="ARBA" id="ARBA00048287"/>
    </source>
</evidence>
<evidence type="ECO:0000256" key="12">
    <source>
        <dbReference type="SAM" id="Phobius"/>
    </source>
</evidence>
<dbReference type="InterPro" id="IPR000286">
    <property type="entry name" value="HDACs"/>
</dbReference>
<feature type="transmembrane region" description="Helical" evidence="12">
    <location>
        <begin position="532"/>
        <end position="550"/>
    </location>
</feature>
<evidence type="ECO:0000256" key="6">
    <source>
        <dbReference type="ARBA" id="ARBA00022801"/>
    </source>
</evidence>
<comment type="catalytic activity">
    <reaction evidence="11">
        <text>N(6)-acetyl-L-lysyl-[histone] + H2O = L-lysyl-[histone] + acetate</text>
        <dbReference type="Rhea" id="RHEA:58196"/>
        <dbReference type="Rhea" id="RHEA-COMP:9845"/>
        <dbReference type="Rhea" id="RHEA-COMP:11338"/>
        <dbReference type="ChEBI" id="CHEBI:15377"/>
        <dbReference type="ChEBI" id="CHEBI:29969"/>
        <dbReference type="ChEBI" id="CHEBI:30089"/>
        <dbReference type="ChEBI" id="CHEBI:61930"/>
        <dbReference type="EC" id="3.5.1.98"/>
    </reaction>
</comment>
<dbReference type="eggNOG" id="KOG1342">
    <property type="taxonomic scope" value="Eukaryota"/>
</dbReference>
<dbReference type="SUPFAM" id="SSF52768">
    <property type="entry name" value="Arginase/deacetylase"/>
    <property type="match status" value="1"/>
</dbReference>
<dbReference type="Proteomes" id="UP000026960">
    <property type="component" value="Chromosome 1"/>
</dbReference>
<evidence type="ECO:0000256" key="1">
    <source>
        <dbReference type="ARBA" id="ARBA00001947"/>
    </source>
</evidence>
<keyword evidence="9 12" id="KW-1133">Transmembrane helix</keyword>
<dbReference type="GO" id="GO:0006865">
    <property type="term" value="P:amino acid transport"/>
    <property type="evidence" value="ECO:0007669"/>
    <property type="project" value="UniProtKB-KW"/>
</dbReference>
<comment type="similarity">
    <text evidence="3">Belongs to the histone deacetylase family. HD type 1 subfamily.</text>
</comment>
<dbReference type="HOGENOM" id="CLU_321441_0_0_1"/>
<evidence type="ECO:0000256" key="9">
    <source>
        <dbReference type="ARBA" id="ARBA00022989"/>
    </source>
</evidence>
<evidence type="ECO:0000256" key="8">
    <source>
        <dbReference type="ARBA" id="ARBA00022970"/>
    </source>
</evidence>
<accession>A0A0D3EQM2</accession>
<dbReference type="InterPro" id="IPR037138">
    <property type="entry name" value="His_deacetylse_dom_sf"/>
</dbReference>
<dbReference type="Gene3D" id="3.40.800.20">
    <property type="entry name" value="Histone deacetylase domain"/>
    <property type="match status" value="1"/>
</dbReference>
<keyword evidence="7" id="KW-0156">Chromatin regulator</keyword>
<reference evidence="15" key="1">
    <citation type="journal article" date="2009" name="Rice">
        <title>De Novo Next Generation Sequencing of Plant Genomes.</title>
        <authorList>
            <person name="Rounsley S."/>
            <person name="Marri P.R."/>
            <person name="Yu Y."/>
            <person name="He R."/>
            <person name="Sisneros N."/>
            <person name="Goicoechea J.L."/>
            <person name="Lee S.J."/>
            <person name="Angelova A."/>
            <person name="Kudrna D."/>
            <person name="Luo M."/>
            <person name="Affourtit J."/>
            <person name="Desany B."/>
            <person name="Knight J."/>
            <person name="Niazi F."/>
            <person name="Egholm M."/>
            <person name="Wing R.A."/>
        </authorList>
    </citation>
    <scope>NUCLEOTIDE SEQUENCE [LARGE SCALE GENOMIC DNA]</scope>
    <source>
        <strain evidence="15">cv. IRGC 105608</strain>
    </source>
</reference>
<keyword evidence="10 12" id="KW-0472">Membrane</keyword>
<keyword evidence="8" id="KW-0029">Amino-acid transport</keyword>
<proteinExistence type="inferred from homology"/>
<dbReference type="GO" id="GO:0040029">
    <property type="term" value="P:epigenetic regulation of gene expression"/>
    <property type="evidence" value="ECO:0007669"/>
    <property type="project" value="TreeGrafter"/>
</dbReference>
<dbReference type="Pfam" id="PF01490">
    <property type="entry name" value="Aa_trans"/>
    <property type="match status" value="1"/>
</dbReference>
<protein>
    <recommendedName>
        <fullName evidence="4">histone deacetylase</fullName>
        <ecNumber evidence="4">3.5.1.98</ecNumber>
    </recommendedName>
</protein>
<dbReference type="PRINTS" id="PR01270">
    <property type="entry name" value="HDASUPER"/>
</dbReference>
<evidence type="ECO:0000256" key="3">
    <source>
        <dbReference type="ARBA" id="ARBA00006457"/>
    </source>
</evidence>
<dbReference type="eggNOG" id="KOG1303">
    <property type="taxonomic scope" value="Eukaryota"/>
</dbReference>
<evidence type="ECO:0000256" key="10">
    <source>
        <dbReference type="ARBA" id="ARBA00023136"/>
    </source>
</evidence>
<dbReference type="GO" id="GO:0016020">
    <property type="term" value="C:membrane"/>
    <property type="evidence" value="ECO:0007669"/>
    <property type="project" value="UniProtKB-SubCell"/>
</dbReference>
<evidence type="ECO:0000256" key="7">
    <source>
        <dbReference type="ARBA" id="ARBA00022853"/>
    </source>
</evidence>
<evidence type="ECO:0000313" key="15">
    <source>
        <dbReference type="EnsemblPlants" id="OBART01G20930.1"/>
    </source>
</evidence>
<dbReference type="Gramene" id="OBART01G20930.1">
    <property type="protein sequence ID" value="OBART01G20930.1"/>
    <property type="gene ID" value="OBART01G20930"/>
</dbReference>
<name>A0A0D3EQM2_9ORYZ</name>
<dbReference type="GO" id="GO:0141221">
    <property type="term" value="F:histone deacetylase activity, hydrolytic mechanism"/>
    <property type="evidence" value="ECO:0007669"/>
    <property type="project" value="UniProtKB-EC"/>
</dbReference>
<dbReference type="InterPro" id="IPR023696">
    <property type="entry name" value="Ureohydrolase_dom_sf"/>
</dbReference>